<feature type="transmembrane region" description="Helical" evidence="2">
    <location>
        <begin position="110"/>
        <end position="136"/>
    </location>
</feature>
<evidence type="ECO:0000313" key="4">
    <source>
        <dbReference type="Proteomes" id="UP001178507"/>
    </source>
</evidence>
<comment type="similarity">
    <text evidence="1">Belongs to the unc-93 family.</text>
</comment>
<evidence type="ECO:0000256" key="2">
    <source>
        <dbReference type="SAM" id="Phobius"/>
    </source>
</evidence>
<feature type="transmembrane region" description="Helical" evidence="2">
    <location>
        <begin position="326"/>
        <end position="344"/>
    </location>
</feature>
<evidence type="ECO:0000313" key="3">
    <source>
        <dbReference type="EMBL" id="CAJ1405035.1"/>
    </source>
</evidence>
<feature type="transmembrane region" description="Helical" evidence="2">
    <location>
        <begin position="390"/>
        <end position="410"/>
    </location>
</feature>
<keyword evidence="4" id="KW-1185">Reference proteome</keyword>
<feature type="transmembrane region" description="Helical" evidence="2">
    <location>
        <begin position="301"/>
        <end position="320"/>
    </location>
</feature>
<dbReference type="SUPFAM" id="SSF103473">
    <property type="entry name" value="MFS general substrate transporter"/>
    <property type="match status" value="1"/>
</dbReference>
<dbReference type="InterPro" id="IPR036259">
    <property type="entry name" value="MFS_trans_sf"/>
</dbReference>
<protein>
    <recommendedName>
        <fullName evidence="5">MFS transporter</fullName>
    </recommendedName>
</protein>
<gene>
    <name evidence="3" type="ORF">EVOR1521_LOCUS27363</name>
</gene>
<dbReference type="EMBL" id="CAUJNA010003567">
    <property type="protein sequence ID" value="CAJ1405035.1"/>
    <property type="molecule type" value="Genomic_DNA"/>
</dbReference>
<dbReference type="Proteomes" id="UP001178507">
    <property type="component" value="Unassembled WGS sequence"/>
</dbReference>
<evidence type="ECO:0000256" key="1">
    <source>
        <dbReference type="ARBA" id="ARBA00009172"/>
    </source>
</evidence>
<evidence type="ECO:0008006" key="5">
    <source>
        <dbReference type="Google" id="ProtNLM"/>
    </source>
</evidence>
<feature type="transmembrane region" description="Helical" evidence="2">
    <location>
        <begin position="195"/>
        <end position="216"/>
    </location>
</feature>
<dbReference type="AlphaFoldDB" id="A0AA36NAC8"/>
<keyword evidence="2" id="KW-1133">Transmembrane helix</keyword>
<feature type="transmembrane region" description="Helical" evidence="2">
    <location>
        <begin position="78"/>
        <end position="98"/>
    </location>
</feature>
<name>A0AA36NAC8_9DINO</name>
<feature type="transmembrane region" description="Helical" evidence="2">
    <location>
        <begin position="52"/>
        <end position="71"/>
    </location>
</feature>
<feature type="transmembrane region" description="Helical" evidence="2">
    <location>
        <begin position="242"/>
        <end position="259"/>
    </location>
</feature>
<keyword evidence="2" id="KW-0472">Membrane</keyword>
<comment type="caution">
    <text evidence="3">The sequence shown here is derived from an EMBL/GenBank/DDBJ whole genome shotgun (WGS) entry which is preliminary data.</text>
</comment>
<keyword evidence="2" id="KW-0812">Transmembrane</keyword>
<organism evidence="3 4">
    <name type="scientific">Effrenium voratum</name>
    <dbReference type="NCBI Taxonomy" id="2562239"/>
    <lineage>
        <taxon>Eukaryota</taxon>
        <taxon>Sar</taxon>
        <taxon>Alveolata</taxon>
        <taxon>Dinophyceae</taxon>
        <taxon>Suessiales</taxon>
        <taxon>Symbiodiniaceae</taxon>
        <taxon>Effrenium</taxon>
    </lineage>
</organism>
<reference evidence="3" key="1">
    <citation type="submission" date="2023-08" db="EMBL/GenBank/DDBJ databases">
        <authorList>
            <person name="Chen Y."/>
            <person name="Shah S."/>
            <person name="Dougan E. K."/>
            <person name="Thang M."/>
            <person name="Chan C."/>
        </authorList>
    </citation>
    <scope>NUCLEOTIDE SEQUENCE</scope>
</reference>
<dbReference type="PANTHER" id="PTHR19444:SF13">
    <property type="entry name" value="PROTEIN UNC-93 HOMOLOG A"/>
    <property type="match status" value="1"/>
</dbReference>
<sequence length="421" mass="44154">MVDASDAGQRARRAFSLMTAAFSLSHAALTTAVMFATSALGDALGNFSNATLYTVSLLSSLVFAPWFINLLGPKRGLLGGLASCTVYLLCFSIAALELPGCACKDTREAVALVGAAVGGLGASLLWTGQGIFFLTVAQQLARPAKIPICDRDAQVELSKATSQLSSSFAFWLLMVECVVKLQLAAVQTFAYAKPWLFVLLGLAAVALVSFAFTDNLEMPRGTKMSMCSRAASALELWHDPTLWLLSLTAVSFGFSVAWLNSRVNAQLVEALGQPNLGFAGALTTAVAGVTSKLSGLAEKKGAFIALGAASFFLVGVLSTVRPASGWGLWVLLFYVLHGIGRGVYESTYKGVLGDFFPSKAVGAFANVLVQSMLPSITVHVLAALGHEAMANNLLIASAALTLPCFLLAGLRARTDLKHSDG</sequence>
<feature type="transmembrane region" description="Helical" evidence="2">
    <location>
        <begin position="20"/>
        <end position="40"/>
    </location>
</feature>
<dbReference type="InterPro" id="IPR051951">
    <property type="entry name" value="UNC-93_regulatory"/>
</dbReference>
<dbReference type="PANTHER" id="PTHR19444">
    <property type="entry name" value="UNC-93 RELATED"/>
    <property type="match status" value="1"/>
</dbReference>
<accession>A0AA36NAC8</accession>
<proteinExistence type="inferred from homology"/>